<keyword evidence="1" id="KW-0175">Coiled coil</keyword>
<comment type="caution">
    <text evidence="2">The sequence shown here is derived from an EMBL/GenBank/DDBJ whole genome shotgun (WGS) entry which is preliminary data.</text>
</comment>
<feature type="coiled-coil region" evidence="1">
    <location>
        <begin position="132"/>
        <end position="159"/>
    </location>
</feature>
<dbReference type="AlphaFoldDB" id="A0AAW1DG92"/>
<evidence type="ECO:0000313" key="2">
    <source>
        <dbReference type="EMBL" id="KAK9509099.1"/>
    </source>
</evidence>
<evidence type="ECO:0008006" key="4">
    <source>
        <dbReference type="Google" id="ProtNLM"/>
    </source>
</evidence>
<dbReference type="GO" id="GO:0005869">
    <property type="term" value="C:dynactin complex"/>
    <property type="evidence" value="ECO:0007669"/>
    <property type="project" value="InterPro"/>
</dbReference>
<dbReference type="PANTHER" id="PTHR28360">
    <property type="entry name" value="DYNACTIN SUBUNIT 3"/>
    <property type="match status" value="1"/>
</dbReference>
<accession>A0AAW1DG92</accession>
<proteinExistence type="predicted"/>
<sequence length="193" mass="21799">MPGILRTDSIDPLDALEAQIEELEKRIIGNVQISDNDCSIAESLINSNTTIQNAVSNYESLKTIFDRISILGKFLDPTYEDSLADNMAKTRMILESESELRLLLSQLTKLNEMNNSLSGEPFKNIPSLTEQLRKVSEAAVKTQEECNQIERDAKKLMENYSLVLTTMNRSLVLFDAVLSEIEENDKIKKPIDE</sequence>
<organism evidence="2 3">
    <name type="scientific">Rhynocoris fuscipes</name>
    <dbReference type="NCBI Taxonomy" id="488301"/>
    <lineage>
        <taxon>Eukaryota</taxon>
        <taxon>Metazoa</taxon>
        <taxon>Ecdysozoa</taxon>
        <taxon>Arthropoda</taxon>
        <taxon>Hexapoda</taxon>
        <taxon>Insecta</taxon>
        <taxon>Pterygota</taxon>
        <taxon>Neoptera</taxon>
        <taxon>Paraneoptera</taxon>
        <taxon>Hemiptera</taxon>
        <taxon>Heteroptera</taxon>
        <taxon>Panheteroptera</taxon>
        <taxon>Cimicomorpha</taxon>
        <taxon>Reduviidae</taxon>
        <taxon>Harpactorinae</taxon>
        <taxon>Harpactorini</taxon>
        <taxon>Rhynocoris</taxon>
    </lineage>
</organism>
<keyword evidence="3" id="KW-1185">Reference proteome</keyword>
<reference evidence="2 3" key="1">
    <citation type="submission" date="2022-12" db="EMBL/GenBank/DDBJ databases">
        <title>Chromosome-level genome assembly of true bugs.</title>
        <authorList>
            <person name="Ma L."/>
            <person name="Li H."/>
        </authorList>
    </citation>
    <scope>NUCLEOTIDE SEQUENCE [LARGE SCALE GENOMIC DNA]</scope>
    <source>
        <strain evidence="2">Lab_2022b</strain>
    </source>
</reference>
<dbReference type="Pfam" id="PF07426">
    <property type="entry name" value="Dynactin_p22"/>
    <property type="match status" value="1"/>
</dbReference>
<dbReference type="Proteomes" id="UP001461498">
    <property type="component" value="Unassembled WGS sequence"/>
</dbReference>
<dbReference type="EMBL" id="JAPXFL010000003">
    <property type="protein sequence ID" value="KAK9509099.1"/>
    <property type="molecule type" value="Genomic_DNA"/>
</dbReference>
<evidence type="ECO:0000256" key="1">
    <source>
        <dbReference type="SAM" id="Coils"/>
    </source>
</evidence>
<dbReference type="InterPro" id="IPR009991">
    <property type="entry name" value="DCTN3"/>
</dbReference>
<name>A0AAW1DG92_9HEMI</name>
<evidence type="ECO:0000313" key="3">
    <source>
        <dbReference type="Proteomes" id="UP001461498"/>
    </source>
</evidence>
<dbReference type="PANTHER" id="PTHR28360:SF1">
    <property type="entry name" value="DYNACTIN SUBUNIT 3"/>
    <property type="match status" value="1"/>
</dbReference>
<dbReference type="GO" id="GO:0061640">
    <property type="term" value="P:cytoskeleton-dependent cytokinesis"/>
    <property type="evidence" value="ECO:0007669"/>
    <property type="project" value="InterPro"/>
</dbReference>
<gene>
    <name evidence="2" type="ORF">O3M35_006489</name>
</gene>
<protein>
    <recommendedName>
        <fullName evidence="4">Dynactin subunit 3</fullName>
    </recommendedName>
</protein>